<dbReference type="Gene3D" id="3.30.420.10">
    <property type="entry name" value="Ribonuclease H-like superfamily/Ribonuclease H"/>
    <property type="match status" value="1"/>
</dbReference>
<keyword evidence="2" id="KW-1185">Reference proteome</keyword>
<gene>
    <name evidence="1" type="ORF">CC86DRAFT_452185</name>
</gene>
<sequence length="138" mass="16486">MYDAGYARQRPGWKPPLNTEQQRERFEWALAHNPDKYEYRDRKGFDFAEVVFTNKTPACIGKERGMQRVWCKDSKQYDEGVKKDRNCCACCLQFYRAFCYNYKGSRYTYFEETAAQKRLAEEALAKESTQRKRDNNIL</sequence>
<dbReference type="OrthoDB" id="3779635at2759"/>
<evidence type="ECO:0000313" key="2">
    <source>
        <dbReference type="Proteomes" id="UP000799424"/>
    </source>
</evidence>
<dbReference type="AlphaFoldDB" id="A0A6A7AE94"/>
<protein>
    <submittedName>
        <fullName evidence="1">Uncharacterized protein</fullName>
    </submittedName>
</protein>
<evidence type="ECO:0000313" key="1">
    <source>
        <dbReference type="EMBL" id="KAF2830977.1"/>
    </source>
</evidence>
<dbReference type="EMBL" id="MU006218">
    <property type="protein sequence ID" value="KAF2830977.1"/>
    <property type="molecule type" value="Genomic_DNA"/>
</dbReference>
<name>A0A6A7AE94_9PLEO</name>
<dbReference type="GO" id="GO:0003676">
    <property type="term" value="F:nucleic acid binding"/>
    <property type="evidence" value="ECO:0007669"/>
    <property type="project" value="InterPro"/>
</dbReference>
<accession>A0A6A7AE94</accession>
<reference evidence="1" key="1">
    <citation type="journal article" date="2020" name="Stud. Mycol.">
        <title>101 Dothideomycetes genomes: a test case for predicting lifestyles and emergence of pathogens.</title>
        <authorList>
            <person name="Haridas S."/>
            <person name="Albert R."/>
            <person name="Binder M."/>
            <person name="Bloem J."/>
            <person name="Labutti K."/>
            <person name="Salamov A."/>
            <person name="Andreopoulos B."/>
            <person name="Baker S."/>
            <person name="Barry K."/>
            <person name="Bills G."/>
            <person name="Bluhm B."/>
            <person name="Cannon C."/>
            <person name="Castanera R."/>
            <person name="Culley D."/>
            <person name="Daum C."/>
            <person name="Ezra D."/>
            <person name="Gonzalez J."/>
            <person name="Henrissat B."/>
            <person name="Kuo A."/>
            <person name="Liang C."/>
            <person name="Lipzen A."/>
            <person name="Lutzoni F."/>
            <person name="Magnuson J."/>
            <person name="Mondo S."/>
            <person name="Nolan M."/>
            <person name="Ohm R."/>
            <person name="Pangilinan J."/>
            <person name="Park H.-J."/>
            <person name="Ramirez L."/>
            <person name="Alfaro M."/>
            <person name="Sun H."/>
            <person name="Tritt A."/>
            <person name="Yoshinaga Y."/>
            <person name="Zwiers L.-H."/>
            <person name="Turgeon B."/>
            <person name="Goodwin S."/>
            <person name="Spatafora J."/>
            <person name="Crous P."/>
            <person name="Grigoriev I."/>
        </authorList>
    </citation>
    <scope>NUCLEOTIDE SEQUENCE</scope>
    <source>
        <strain evidence="1">CBS 113818</strain>
    </source>
</reference>
<dbReference type="Proteomes" id="UP000799424">
    <property type="component" value="Unassembled WGS sequence"/>
</dbReference>
<dbReference type="InterPro" id="IPR036397">
    <property type="entry name" value="RNaseH_sf"/>
</dbReference>
<organism evidence="1 2">
    <name type="scientific">Ophiobolus disseminans</name>
    <dbReference type="NCBI Taxonomy" id="1469910"/>
    <lineage>
        <taxon>Eukaryota</taxon>
        <taxon>Fungi</taxon>
        <taxon>Dikarya</taxon>
        <taxon>Ascomycota</taxon>
        <taxon>Pezizomycotina</taxon>
        <taxon>Dothideomycetes</taxon>
        <taxon>Pleosporomycetidae</taxon>
        <taxon>Pleosporales</taxon>
        <taxon>Pleosporineae</taxon>
        <taxon>Phaeosphaeriaceae</taxon>
        <taxon>Ophiobolus</taxon>
    </lineage>
</organism>
<proteinExistence type="predicted"/>